<evidence type="ECO:0000313" key="2">
    <source>
        <dbReference type="Proteomes" id="UP000597338"/>
    </source>
</evidence>
<accession>A0ABQ1MM50</accession>
<comment type="caution">
    <text evidence="1">The sequence shown here is derived from an EMBL/GenBank/DDBJ whole genome shotgun (WGS) entry which is preliminary data.</text>
</comment>
<protein>
    <submittedName>
        <fullName evidence="1">Uncharacterized protein</fullName>
    </submittedName>
</protein>
<dbReference type="Proteomes" id="UP000597338">
    <property type="component" value="Unassembled WGS sequence"/>
</dbReference>
<sequence>MLAMWRIGNGMASNPTKEQIGAVYNQVVNHLDISRKATDSKLLQQDSDAVQQRFLRENKLKILS</sequence>
<evidence type="ECO:0000313" key="1">
    <source>
        <dbReference type="EMBL" id="GGC42866.1"/>
    </source>
</evidence>
<reference evidence="2" key="1">
    <citation type="journal article" date="2019" name="Int. J. Syst. Evol. Microbiol.">
        <title>The Global Catalogue of Microorganisms (GCM) 10K type strain sequencing project: providing services to taxonomists for standard genome sequencing and annotation.</title>
        <authorList>
            <consortium name="The Broad Institute Genomics Platform"/>
            <consortium name="The Broad Institute Genome Sequencing Center for Infectious Disease"/>
            <person name="Wu L."/>
            <person name="Ma J."/>
        </authorList>
    </citation>
    <scope>NUCLEOTIDE SEQUENCE [LARGE SCALE GENOMIC DNA]</scope>
    <source>
        <strain evidence="2">CGMCC 1.15342</strain>
    </source>
</reference>
<dbReference type="EMBL" id="BMIK01000019">
    <property type="protein sequence ID" value="GGC42866.1"/>
    <property type="molecule type" value="Genomic_DNA"/>
</dbReference>
<name>A0ABQ1MM50_9SPHI</name>
<organism evidence="1 2">
    <name type="scientific">Parapedobacter defluvii</name>
    <dbReference type="NCBI Taxonomy" id="2045106"/>
    <lineage>
        <taxon>Bacteria</taxon>
        <taxon>Pseudomonadati</taxon>
        <taxon>Bacteroidota</taxon>
        <taxon>Sphingobacteriia</taxon>
        <taxon>Sphingobacteriales</taxon>
        <taxon>Sphingobacteriaceae</taxon>
        <taxon>Parapedobacter</taxon>
    </lineage>
</organism>
<keyword evidence="2" id="KW-1185">Reference proteome</keyword>
<gene>
    <name evidence="1" type="ORF">GCM10011386_38920</name>
</gene>
<proteinExistence type="predicted"/>